<dbReference type="PROSITE" id="PS50109">
    <property type="entry name" value="HIS_KIN"/>
    <property type="match status" value="1"/>
</dbReference>
<evidence type="ECO:0000256" key="5">
    <source>
        <dbReference type="ARBA" id="ARBA00022741"/>
    </source>
</evidence>
<dbReference type="SUPFAM" id="SSF47384">
    <property type="entry name" value="Homodimeric domain of signal transducing histidine kinase"/>
    <property type="match status" value="1"/>
</dbReference>
<keyword evidence="5" id="KW-0547">Nucleotide-binding</keyword>
<feature type="domain" description="Histidine kinase" evidence="9">
    <location>
        <begin position="132"/>
        <end position="353"/>
    </location>
</feature>
<dbReference type="Pfam" id="PF00512">
    <property type="entry name" value="HisKA"/>
    <property type="match status" value="1"/>
</dbReference>
<organism evidence="10 11">
    <name type="scientific">Qipengyuania polymorpha</name>
    <dbReference type="NCBI Taxonomy" id="2867234"/>
    <lineage>
        <taxon>Bacteria</taxon>
        <taxon>Pseudomonadati</taxon>
        <taxon>Pseudomonadota</taxon>
        <taxon>Alphaproteobacteria</taxon>
        <taxon>Sphingomonadales</taxon>
        <taxon>Erythrobacteraceae</taxon>
        <taxon>Qipengyuania</taxon>
    </lineage>
</organism>
<keyword evidence="11" id="KW-1185">Reference proteome</keyword>
<keyword evidence="8" id="KW-0902">Two-component regulatory system</keyword>
<gene>
    <name evidence="10" type="ORF">K3152_03925</name>
</gene>
<evidence type="ECO:0000256" key="3">
    <source>
        <dbReference type="ARBA" id="ARBA00022553"/>
    </source>
</evidence>
<dbReference type="Proteomes" id="UP000783253">
    <property type="component" value="Unassembled WGS sequence"/>
</dbReference>
<evidence type="ECO:0000256" key="2">
    <source>
        <dbReference type="ARBA" id="ARBA00012438"/>
    </source>
</evidence>
<evidence type="ECO:0000256" key="4">
    <source>
        <dbReference type="ARBA" id="ARBA00022679"/>
    </source>
</evidence>
<comment type="catalytic activity">
    <reaction evidence="1">
        <text>ATP + protein L-histidine = ADP + protein N-phospho-L-histidine.</text>
        <dbReference type="EC" id="2.7.13.3"/>
    </reaction>
</comment>
<dbReference type="SMART" id="SM00388">
    <property type="entry name" value="HisKA"/>
    <property type="match status" value="1"/>
</dbReference>
<name>A0ABS7IVB0_9SPHN</name>
<evidence type="ECO:0000313" key="10">
    <source>
        <dbReference type="EMBL" id="MBX7457386.1"/>
    </source>
</evidence>
<evidence type="ECO:0000256" key="1">
    <source>
        <dbReference type="ARBA" id="ARBA00000085"/>
    </source>
</evidence>
<keyword evidence="3" id="KW-0597">Phosphoprotein</keyword>
<dbReference type="Gene3D" id="3.30.450.20">
    <property type="entry name" value="PAS domain"/>
    <property type="match status" value="1"/>
</dbReference>
<dbReference type="PANTHER" id="PTHR43065:SF10">
    <property type="entry name" value="PEROXIDE STRESS-ACTIVATED HISTIDINE KINASE MAK3"/>
    <property type="match status" value="1"/>
</dbReference>
<dbReference type="EC" id="2.7.13.3" evidence="2"/>
<dbReference type="PRINTS" id="PR00344">
    <property type="entry name" value="BCTRLSENSOR"/>
</dbReference>
<proteinExistence type="predicted"/>
<evidence type="ECO:0000256" key="6">
    <source>
        <dbReference type="ARBA" id="ARBA00022777"/>
    </source>
</evidence>
<keyword evidence="7" id="KW-0067">ATP-binding</keyword>
<dbReference type="CDD" id="cd00130">
    <property type="entry name" value="PAS"/>
    <property type="match status" value="1"/>
</dbReference>
<sequence length="357" mass="38384">MSASPGAPDAAAQISGLIFAVLLVNEADCIIEANPAAEELLGRSAGKLTTMELGEAIVIDDERLRESLTKRDAQMIVRGIAISTGQGGRRVNITSSPMHSHPGWRVVTLSELGQEGNDGDDEERVELRAPAVLAHEIKNPLSAIRGASQLIARRASERDRPLATMIEGEVDRIAQLIDRMQQLGSRSSVQTGPCNLHEAIRNAMATVRAGRDDGCELVEEFDPSLPPVEADQGALEQVLINLLANACDACSNVEDARVSVRTRFVSGLVFSAIRLGKATRLPIEITVTDPGPGLPSHLRDHAFEPFVSGKPHGQGLGLALVRKLLRDMGGRIAHERDERAGLTHFRINLAVADRKPS</sequence>
<evidence type="ECO:0000313" key="11">
    <source>
        <dbReference type="Proteomes" id="UP000783253"/>
    </source>
</evidence>
<comment type="caution">
    <text evidence="10">The sequence shown here is derived from an EMBL/GenBank/DDBJ whole genome shotgun (WGS) entry which is preliminary data.</text>
</comment>
<accession>A0ABS7IVB0</accession>
<evidence type="ECO:0000259" key="9">
    <source>
        <dbReference type="PROSITE" id="PS50109"/>
    </source>
</evidence>
<dbReference type="SUPFAM" id="SSF55874">
    <property type="entry name" value="ATPase domain of HSP90 chaperone/DNA topoisomerase II/histidine kinase"/>
    <property type="match status" value="1"/>
</dbReference>
<dbReference type="Gene3D" id="1.10.287.130">
    <property type="match status" value="1"/>
</dbReference>
<keyword evidence="6" id="KW-0418">Kinase</keyword>
<dbReference type="InterPro" id="IPR036097">
    <property type="entry name" value="HisK_dim/P_sf"/>
</dbReference>
<keyword evidence="4" id="KW-0808">Transferase</keyword>
<dbReference type="SMART" id="SM00091">
    <property type="entry name" value="PAS"/>
    <property type="match status" value="1"/>
</dbReference>
<protein>
    <recommendedName>
        <fullName evidence="2">histidine kinase</fullName>
        <ecNumber evidence="2">2.7.13.3</ecNumber>
    </recommendedName>
</protein>
<dbReference type="InterPro" id="IPR003661">
    <property type="entry name" value="HisK_dim/P_dom"/>
</dbReference>
<dbReference type="EMBL" id="JAIGNK010000001">
    <property type="protein sequence ID" value="MBX7457386.1"/>
    <property type="molecule type" value="Genomic_DNA"/>
</dbReference>
<reference evidence="10 11" key="1">
    <citation type="submission" date="2021-08" db="EMBL/GenBank/DDBJ databases">
        <title>Comparative Genomics Analysis of the Genus Qipengyuania Reveals Extensive Genetic Diversity and Metabolic Versatility, Including the Description of Fifteen Novel Species.</title>
        <authorList>
            <person name="Liu Y."/>
        </authorList>
    </citation>
    <scope>NUCLEOTIDE SEQUENCE [LARGE SCALE GENOMIC DNA]</scope>
    <source>
        <strain evidence="10 11">1NDH17</strain>
    </source>
</reference>
<dbReference type="CDD" id="cd00082">
    <property type="entry name" value="HisKA"/>
    <property type="match status" value="1"/>
</dbReference>
<dbReference type="InterPro" id="IPR000014">
    <property type="entry name" value="PAS"/>
</dbReference>
<dbReference type="InterPro" id="IPR005467">
    <property type="entry name" value="His_kinase_dom"/>
</dbReference>
<dbReference type="InterPro" id="IPR013767">
    <property type="entry name" value="PAS_fold"/>
</dbReference>
<dbReference type="Pfam" id="PF00989">
    <property type="entry name" value="PAS"/>
    <property type="match status" value="1"/>
</dbReference>
<dbReference type="RefSeq" id="WP_221572696.1">
    <property type="nucleotide sequence ID" value="NZ_JAIGNK010000001.1"/>
</dbReference>
<dbReference type="InterPro" id="IPR003594">
    <property type="entry name" value="HATPase_dom"/>
</dbReference>
<dbReference type="Gene3D" id="3.30.565.10">
    <property type="entry name" value="Histidine kinase-like ATPase, C-terminal domain"/>
    <property type="match status" value="1"/>
</dbReference>
<evidence type="ECO:0000256" key="7">
    <source>
        <dbReference type="ARBA" id="ARBA00022840"/>
    </source>
</evidence>
<dbReference type="InterPro" id="IPR036890">
    <property type="entry name" value="HATPase_C_sf"/>
</dbReference>
<dbReference type="SMART" id="SM00387">
    <property type="entry name" value="HATPase_c"/>
    <property type="match status" value="1"/>
</dbReference>
<dbReference type="Pfam" id="PF02518">
    <property type="entry name" value="HATPase_c"/>
    <property type="match status" value="1"/>
</dbReference>
<dbReference type="PANTHER" id="PTHR43065">
    <property type="entry name" value="SENSOR HISTIDINE KINASE"/>
    <property type="match status" value="1"/>
</dbReference>
<dbReference type="InterPro" id="IPR004358">
    <property type="entry name" value="Sig_transdc_His_kin-like_C"/>
</dbReference>
<evidence type="ECO:0000256" key="8">
    <source>
        <dbReference type="ARBA" id="ARBA00023012"/>
    </source>
</evidence>